<dbReference type="PANTHER" id="PTHR37811:SF2">
    <property type="entry name" value="ABM DOMAIN-CONTAINING PROTEIN"/>
    <property type="match status" value="1"/>
</dbReference>
<dbReference type="Pfam" id="PF03992">
    <property type="entry name" value="ABM"/>
    <property type="match status" value="1"/>
</dbReference>
<proteinExistence type="predicted"/>
<keyword evidence="2" id="KW-0560">Oxidoreductase</keyword>
<gene>
    <name evidence="2" type="ORF">DFQ59_108155</name>
</gene>
<dbReference type="SUPFAM" id="SSF54909">
    <property type="entry name" value="Dimeric alpha+beta barrel"/>
    <property type="match status" value="1"/>
</dbReference>
<dbReference type="Gene3D" id="3.30.70.100">
    <property type="match status" value="1"/>
</dbReference>
<dbReference type="InterPro" id="IPR052936">
    <property type="entry name" value="Jasmonate_Hydroxylase-like"/>
</dbReference>
<dbReference type="InterPro" id="IPR007138">
    <property type="entry name" value="ABM_dom"/>
</dbReference>
<evidence type="ECO:0000313" key="2">
    <source>
        <dbReference type="EMBL" id="RCX28127.1"/>
    </source>
</evidence>
<keyword evidence="3" id="KW-1185">Reference proteome</keyword>
<dbReference type="OrthoDB" id="9797060at2"/>
<name>A0A369C677_9GAMM</name>
<dbReference type="AlphaFoldDB" id="A0A369C677"/>
<dbReference type="EMBL" id="QPJY01000008">
    <property type="protein sequence ID" value="RCX28127.1"/>
    <property type="molecule type" value="Genomic_DNA"/>
</dbReference>
<evidence type="ECO:0000313" key="3">
    <source>
        <dbReference type="Proteomes" id="UP000252707"/>
    </source>
</evidence>
<dbReference type="PANTHER" id="PTHR37811">
    <property type="entry name" value="BLL5343 PROTEIN"/>
    <property type="match status" value="1"/>
</dbReference>
<dbReference type="RefSeq" id="WP_114280538.1">
    <property type="nucleotide sequence ID" value="NZ_QPJY01000008.1"/>
</dbReference>
<evidence type="ECO:0000259" key="1">
    <source>
        <dbReference type="Pfam" id="PF03992"/>
    </source>
</evidence>
<comment type="caution">
    <text evidence="2">The sequence shown here is derived from an EMBL/GenBank/DDBJ whole genome shotgun (WGS) entry which is preliminary data.</text>
</comment>
<accession>A0A369C677</accession>
<sequence length="97" mass="11362">MYVVIFRATVRKLDAEYSAVAKRMRELAIDQFGCIEFHSVTEGVNEVSLSYWPSEENIRAWKDHPEHLLAQQAGRERWYQSYTVQVAQVGREYHLAT</sequence>
<protein>
    <submittedName>
        <fullName evidence="2">Heme-degrading monooxygenase HmoA</fullName>
    </submittedName>
</protein>
<dbReference type="InterPro" id="IPR011008">
    <property type="entry name" value="Dimeric_a/b-barrel"/>
</dbReference>
<keyword evidence="2" id="KW-0503">Monooxygenase</keyword>
<dbReference type="Proteomes" id="UP000252707">
    <property type="component" value="Unassembled WGS sequence"/>
</dbReference>
<feature type="domain" description="ABM" evidence="1">
    <location>
        <begin position="1"/>
        <end position="72"/>
    </location>
</feature>
<dbReference type="GO" id="GO:0004497">
    <property type="term" value="F:monooxygenase activity"/>
    <property type="evidence" value="ECO:0007669"/>
    <property type="project" value="UniProtKB-KW"/>
</dbReference>
<reference evidence="2 3" key="1">
    <citation type="submission" date="2018-07" db="EMBL/GenBank/DDBJ databases">
        <title>Genomic Encyclopedia of Type Strains, Phase IV (KMG-IV): sequencing the most valuable type-strain genomes for metagenomic binning, comparative biology and taxonomic classification.</title>
        <authorList>
            <person name="Goeker M."/>
        </authorList>
    </citation>
    <scope>NUCLEOTIDE SEQUENCE [LARGE SCALE GENOMIC DNA]</scope>
    <source>
        <strain evidence="2 3">DSM 26407</strain>
    </source>
</reference>
<organism evidence="2 3">
    <name type="scientific">Thioalbus denitrificans</name>
    <dbReference type="NCBI Taxonomy" id="547122"/>
    <lineage>
        <taxon>Bacteria</taxon>
        <taxon>Pseudomonadati</taxon>
        <taxon>Pseudomonadota</taxon>
        <taxon>Gammaproteobacteria</taxon>
        <taxon>Chromatiales</taxon>
        <taxon>Ectothiorhodospiraceae</taxon>
        <taxon>Thioalbus</taxon>
    </lineage>
</organism>